<evidence type="ECO:0000256" key="1">
    <source>
        <dbReference type="SAM" id="SignalP"/>
    </source>
</evidence>
<proteinExistence type="predicted"/>
<organism evidence="2 3">
    <name type="scientific">Trichonephila inaurata madagascariensis</name>
    <dbReference type="NCBI Taxonomy" id="2747483"/>
    <lineage>
        <taxon>Eukaryota</taxon>
        <taxon>Metazoa</taxon>
        <taxon>Ecdysozoa</taxon>
        <taxon>Arthropoda</taxon>
        <taxon>Chelicerata</taxon>
        <taxon>Arachnida</taxon>
        <taxon>Araneae</taxon>
        <taxon>Araneomorphae</taxon>
        <taxon>Entelegynae</taxon>
        <taxon>Araneoidea</taxon>
        <taxon>Nephilidae</taxon>
        <taxon>Trichonephila</taxon>
        <taxon>Trichonephila inaurata</taxon>
    </lineage>
</organism>
<accession>A0A8X6X9G2</accession>
<gene>
    <name evidence="2" type="ORF">TNIN_359171</name>
</gene>
<name>A0A8X6X9G2_9ARAC</name>
<keyword evidence="1" id="KW-0732">Signal</keyword>
<feature type="signal peptide" evidence="1">
    <location>
        <begin position="1"/>
        <end position="17"/>
    </location>
</feature>
<dbReference type="EMBL" id="BMAV01006839">
    <property type="protein sequence ID" value="GFY49134.1"/>
    <property type="molecule type" value="Genomic_DNA"/>
</dbReference>
<reference evidence="2" key="1">
    <citation type="submission" date="2020-08" db="EMBL/GenBank/DDBJ databases">
        <title>Multicomponent nature underlies the extraordinary mechanical properties of spider dragline silk.</title>
        <authorList>
            <person name="Kono N."/>
            <person name="Nakamura H."/>
            <person name="Mori M."/>
            <person name="Yoshida Y."/>
            <person name="Ohtoshi R."/>
            <person name="Malay A.D."/>
            <person name="Moran D.A.P."/>
            <person name="Tomita M."/>
            <person name="Numata K."/>
            <person name="Arakawa K."/>
        </authorList>
    </citation>
    <scope>NUCLEOTIDE SEQUENCE</scope>
</reference>
<comment type="caution">
    <text evidence="2">The sequence shown here is derived from an EMBL/GenBank/DDBJ whole genome shotgun (WGS) entry which is preliminary data.</text>
</comment>
<evidence type="ECO:0000313" key="2">
    <source>
        <dbReference type="EMBL" id="GFY49134.1"/>
    </source>
</evidence>
<keyword evidence="3" id="KW-1185">Reference proteome</keyword>
<evidence type="ECO:0000313" key="3">
    <source>
        <dbReference type="Proteomes" id="UP000886998"/>
    </source>
</evidence>
<sequence>MVCWNLISWAMSLQCWGSVLENFSDPTADKCLPIGRIAANPPKTTRESLRNDIFDVGYGFHRKSIVIISFPSEPSRTPYGISDCKLIHLESEKAHKSFREKFGPASKASFSAGIPGSCDEASKKIWNFAS</sequence>
<dbReference type="AlphaFoldDB" id="A0A8X6X9G2"/>
<feature type="chain" id="PRO_5036446989" evidence="1">
    <location>
        <begin position="18"/>
        <end position="130"/>
    </location>
</feature>
<dbReference type="Proteomes" id="UP000886998">
    <property type="component" value="Unassembled WGS sequence"/>
</dbReference>
<protein>
    <submittedName>
        <fullName evidence="2">Uncharacterized protein</fullName>
    </submittedName>
</protein>